<gene>
    <name evidence="7" type="ORF">ACFOMH_01990</name>
</gene>
<feature type="domain" description="C-type lysozyme inhibitor" evidence="6">
    <location>
        <begin position="46"/>
        <end position="111"/>
    </location>
</feature>
<feature type="chain" id="PRO_5045887965" evidence="5">
    <location>
        <begin position="22"/>
        <end position="123"/>
    </location>
</feature>
<evidence type="ECO:0000256" key="1">
    <source>
        <dbReference type="ARBA" id="ARBA00022729"/>
    </source>
</evidence>
<dbReference type="Proteomes" id="UP001595721">
    <property type="component" value="Unassembled WGS sequence"/>
</dbReference>
<keyword evidence="3" id="KW-0564">Palmitate</keyword>
<evidence type="ECO:0000256" key="2">
    <source>
        <dbReference type="ARBA" id="ARBA00023136"/>
    </source>
</evidence>
<evidence type="ECO:0000259" key="6">
    <source>
        <dbReference type="Pfam" id="PF09864"/>
    </source>
</evidence>
<accession>A0ABV7R0U0</accession>
<evidence type="ECO:0000313" key="8">
    <source>
        <dbReference type="Proteomes" id="UP001595721"/>
    </source>
</evidence>
<keyword evidence="2" id="KW-0472">Membrane</keyword>
<keyword evidence="1 5" id="KW-0732">Signal</keyword>
<sequence>MTLFRSITAAGLGLIALGAGAPAQSGATLNIQLETGPDANIVTARYSCDGGAPFDMQYVNANENNLALIPVAGSERVFVQVVSASGVRYVSGAHEWWSKGEAATLTDTMTEAPAQECTELPPE</sequence>
<dbReference type="RefSeq" id="WP_377742270.1">
    <property type="nucleotide sequence ID" value="NZ_JBHRXJ010000001.1"/>
</dbReference>
<feature type="signal peptide" evidence="5">
    <location>
        <begin position="1"/>
        <end position="21"/>
    </location>
</feature>
<keyword evidence="8" id="KW-1185">Reference proteome</keyword>
<name>A0ABV7R0U0_9RHOB</name>
<evidence type="ECO:0000256" key="5">
    <source>
        <dbReference type="SAM" id="SignalP"/>
    </source>
</evidence>
<keyword evidence="4" id="KW-0449">Lipoprotein</keyword>
<dbReference type="Gene3D" id="2.40.128.200">
    <property type="match status" value="1"/>
</dbReference>
<evidence type="ECO:0000256" key="3">
    <source>
        <dbReference type="ARBA" id="ARBA00023139"/>
    </source>
</evidence>
<comment type="caution">
    <text evidence="7">The sequence shown here is derived from an EMBL/GenBank/DDBJ whole genome shotgun (WGS) entry which is preliminary data.</text>
</comment>
<dbReference type="InterPro" id="IPR018660">
    <property type="entry name" value="MliC"/>
</dbReference>
<evidence type="ECO:0000313" key="7">
    <source>
        <dbReference type="EMBL" id="MFC3526926.1"/>
    </source>
</evidence>
<reference evidence="8" key="1">
    <citation type="journal article" date="2019" name="Int. J. Syst. Evol. Microbiol.">
        <title>The Global Catalogue of Microorganisms (GCM) 10K type strain sequencing project: providing services to taxonomists for standard genome sequencing and annotation.</title>
        <authorList>
            <consortium name="The Broad Institute Genomics Platform"/>
            <consortium name="The Broad Institute Genome Sequencing Center for Infectious Disease"/>
            <person name="Wu L."/>
            <person name="Ma J."/>
        </authorList>
    </citation>
    <scope>NUCLEOTIDE SEQUENCE [LARGE SCALE GENOMIC DNA]</scope>
    <source>
        <strain evidence="8">KCTC 42899</strain>
    </source>
</reference>
<organism evidence="7 8">
    <name type="scientific">Paracoccus mangrovi</name>
    <dbReference type="NCBI Taxonomy" id="1715645"/>
    <lineage>
        <taxon>Bacteria</taxon>
        <taxon>Pseudomonadati</taxon>
        <taxon>Pseudomonadota</taxon>
        <taxon>Alphaproteobacteria</taxon>
        <taxon>Rhodobacterales</taxon>
        <taxon>Paracoccaceae</taxon>
        <taxon>Paracoccus</taxon>
    </lineage>
</organism>
<dbReference type="Pfam" id="PF09864">
    <property type="entry name" value="MliC"/>
    <property type="match status" value="1"/>
</dbReference>
<dbReference type="SUPFAM" id="SSF141488">
    <property type="entry name" value="YdhA-like"/>
    <property type="match status" value="1"/>
</dbReference>
<protein>
    <submittedName>
        <fullName evidence="7">MliC family protein</fullName>
    </submittedName>
</protein>
<evidence type="ECO:0000256" key="4">
    <source>
        <dbReference type="ARBA" id="ARBA00023288"/>
    </source>
</evidence>
<dbReference type="InterPro" id="IPR036328">
    <property type="entry name" value="MliC_sf"/>
</dbReference>
<proteinExistence type="predicted"/>
<dbReference type="EMBL" id="JBHRXJ010000001">
    <property type="protein sequence ID" value="MFC3526926.1"/>
    <property type="molecule type" value="Genomic_DNA"/>
</dbReference>